<name>A0A402CZS9_9BACT</name>
<proteinExistence type="predicted"/>
<dbReference type="Proteomes" id="UP000287394">
    <property type="component" value="Chromosome"/>
</dbReference>
<dbReference type="RefSeq" id="WP_125206122.1">
    <property type="nucleotide sequence ID" value="NZ_AP025739.1"/>
</dbReference>
<organism evidence="1 2">
    <name type="scientific">Capsulimonas corticalis</name>
    <dbReference type="NCBI Taxonomy" id="2219043"/>
    <lineage>
        <taxon>Bacteria</taxon>
        <taxon>Bacillati</taxon>
        <taxon>Armatimonadota</taxon>
        <taxon>Armatimonadia</taxon>
        <taxon>Capsulimonadales</taxon>
        <taxon>Capsulimonadaceae</taxon>
        <taxon>Capsulimonas</taxon>
    </lineage>
</organism>
<accession>A0A402CZS9</accession>
<dbReference type="OrthoDB" id="9856279at2"/>
<dbReference type="EMBL" id="AP025739">
    <property type="protein sequence ID" value="BDI33875.1"/>
    <property type="molecule type" value="Genomic_DNA"/>
</dbReference>
<reference evidence="1 2" key="1">
    <citation type="journal article" date="2019" name="Int. J. Syst. Evol. Microbiol.">
        <title>Capsulimonas corticalis gen. nov., sp. nov., an aerobic capsulated bacterium, of a novel bacterial order, Capsulimonadales ord. nov., of the class Armatimonadia of the phylum Armatimonadetes.</title>
        <authorList>
            <person name="Li J."/>
            <person name="Kudo C."/>
            <person name="Tonouchi A."/>
        </authorList>
    </citation>
    <scope>NUCLEOTIDE SEQUENCE [LARGE SCALE GENOMIC DNA]</scope>
    <source>
        <strain evidence="1 2">AX-7</strain>
    </source>
</reference>
<evidence type="ECO:0000313" key="2">
    <source>
        <dbReference type="Proteomes" id="UP000287394"/>
    </source>
</evidence>
<dbReference type="AlphaFoldDB" id="A0A402CZS9"/>
<evidence type="ECO:0000313" key="1">
    <source>
        <dbReference type="EMBL" id="BDI33875.1"/>
    </source>
</evidence>
<gene>
    <name evidence="1" type="ORF">CCAX7_59260</name>
</gene>
<keyword evidence="2" id="KW-1185">Reference proteome</keyword>
<protein>
    <submittedName>
        <fullName evidence="1">Uncharacterized protein</fullName>
    </submittedName>
</protein>
<dbReference type="KEGG" id="ccot:CCAX7_59260"/>
<sequence length="204" mass="23344">MENIAADWTSLPEGISSESLWVTLHDGHLESIVSDLAAGSITLTFLVEYVARFHQLPGGTRFILRFEGVSSVRAISSFPFPAEPIIPAIATKEEARQLRQKYDPKWREQSVDWGALEEQLRIYEESIDIYNVELARDSDQVAMKLDGMLWDEKAYREAFYRLFIRANTVQFSDTNGGDYDLDQFQELGGRYWEAFGKRAPNDAH</sequence>